<dbReference type="Pfam" id="PF07498">
    <property type="entry name" value="Rho_N"/>
    <property type="match status" value="1"/>
</dbReference>
<dbReference type="GO" id="GO:0006353">
    <property type="term" value="P:DNA-templated transcription termination"/>
    <property type="evidence" value="ECO:0007669"/>
    <property type="project" value="InterPro"/>
</dbReference>
<organism evidence="2 3">
    <name type="scientific">Mariprofundus erugo</name>
    <dbReference type="NCBI Taxonomy" id="2528639"/>
    <lineage>
        <taxon>Bacteria</taxon>
        <taxon>Pseudomonadati</taxon>
        <taxon>Pseudomonadota</taxon>
        <taxon>Candidatius Mariprofundia</taxon>
        <taxon>Mariprofundales</taxon>
        <taxon>Mariprofundaceae</taxon>
        <taxon>Mariprofundus</taxon>
    </lineage>
</organism>
<sequence length="64" mass="7073">MSSKKVTKKELLEMASELKMKNAAKLNKAELIRAIQVAEGNDPCFQQITDCAVTPCLFRAECQG</sequence>
<dbReference type="RefSeq" id="WP_138238720.1">
    <property type="nucleotide sequence ID" value="NZ_VBRY01000004.1"/>
</dbReference>
<dbReference type="Proteomes" id="UP000306585">
    <property type="component" value="Unassembled WGS sequence"/>
</dbReference>
<protein>
    <recommendedName>
        <fullName evidence="1">Rho termination factor-like N-terminal domain-containing protein</fullName>
    </recommendedName>
</protein>
<dbReference type="OrthoDB" id="5567088at2"/>
<dbReference type="AlphaFoldDB" id="A0A5R9GXQ2"/>
<gene>
    <name evidence="2" type="ORF">FEF65_05085</name>
</gene>
<dbReference type="EMBL" id="VBRY01000004">
    <property type="protein sequence ID" value="TLS67824.1"/>
    <property type="molecule type" value="Genomic_DNA"/>
</dbReference>
<name>A0A5R9GXQ2_9PROT</name>
<proteinExistence type="predicted"/>
<evidence type="ECO:0000313" key="3">
    <source>
        <dbReference type="Proteomes" id="UP000306585"/>
    </source>
</evidence>
<evidence type="ECO:0000259" key="1">
    <source>
        <dbReference type="Pfam" id="PF07498"/>
    </source>
</evidence>
<feature type="domain" description="Rho termination factor-like N-terminal" evidence="1">
    <location>
        <begin position="7"/>
        <end position="35"/>
    </location>
</feature>
<keyword evidence="3" id="KW-1185">Reference proteome</keyword>
<dbReference type="InterPro" id="IPR011112">
    <property type="entry name" value="Rho-like_N"/>
</dbReference>
<dbReference type="SUPFAM" id="SSF68912">
    <property type="entry name" value="Rho N-terminal domain-like"/>
    <property type="match status" value="1"/>
</dbReference>
<comment type="caution">
    <text evidence="2">The sequence shown here is derived from an EMBL/GenBank/DDBJ whole genome shotgun (WGS) entry which is preliminary data.</text>
</comment>
<dbReference type="Gene3D" id="1.10.720.10">
    <property type="match status" value="1"/>
</dbReference>
<accession>A0A5R9GXQ2</accession>
<reference evidence="2 3" key="1">
    <citation type="journal article" date="2019" name="Appl. Environ. Microbiol.">
        <title>Environmental Evidence and Genomic Insight of Iron-oxidizing Bacteria Preference Towards More Corrosion Resistant Stainless Steel at Higher Salinities.</title>
        <authorList>
            <person name="Garrison C.E."/>
            <person name="Price K.A."/>
            <person name="Field E.K."/>
        </authorList>
    </citation>
    <scope>NUCLEOTIDE SEQUENCE [LARGE SCALE GENOMIC DNA]</scope>
    <source>
        <strain evidence="2 3">P3</strain>
    </source>
</reference>
<dbReference type="InterPro" id="IPR036269">
    <property type="entry name" value="Rho_N_sf"/>
</dbReference>
<evidence type="ECO:0000313" key="2">
    <source>
        <dbReference type="EMBL" id="TLS67824.1"/>
    </source>
</evidence>